<evidence type="ECO:0000313" key="2">
    <source>
        <dbReference type="Proteomes" id="UP001597041"/>
    </source>
</evidence>
<proteinExistence type="predicted"/>
<dbReference type="Pfam" id="PF08849">
    <property type="entry name" value="BrxA"/>
    <property type="match status" value="1"/>
</dbReference>
<comment type="caution">
    <text evidence="1">The sequence shown here is derived from an EMBL/GenBank/DDBJ whole genome shotgun (WGS) entry which is preliminary data.</text>
</comment>
<name>A0ABW3NKC1_9BACI</name>
<dbReference type="InterPro" id="IPR014948">
    <property type="entry name" value="BrxA"/>
</dbReference>
<gene>
    <name evidence="1" type="ORF">ACFQ19_18525</name>
</gene>
<accession>A0ABW3NKC1</accession>
<dbReference type="InterPro" id="IPR023137">
    <property type="entry name" value="BrxA_sf"/>
</dbReference>
<keyword evidence="2" id="KW-1185">Reference proteome</keyword>
<organism evidence="1 2">
    <name type="scientific">Oceanobacillus locisalsi</name>
    <dbReference type="NCBI Taxonomy" id="546107"/>
    <lineage>
        <taxon>Bacteria</taxon>
        <taxon>Bacillati</taxon>
        <taxon>Bacillota</taxon>
        <taxon>Bacilli</taxon>
        <taxon>Bacillales</taxon>
        <taxon>Bacillaceae</taxon>
        <taxon>Oceanobacillus</taxon>
    </lineage>
</organism>
<reference evidence="2" key="1">
    <citation type="journal article" date="2019" name="Int. J. Syst. Evol. Microbiol.">
        <title>The Global Catalogue of Microorganisms (GCM) 10K type strain sequencing project: providing services to taxonomists for standard genome sequencing and annotation.</title>
        <authorList>
            <consortium name="The Broad Institute Genomics Platform"/>
            <consortium name="The Broad Institute Genome Sequencing Center for Infectious Disease"/>
            <person name="Wu L."/>
            <person name="Ma J."/>
        </authorList>
    </citation>
    <scope>NUCLEOTIDE SEQUENCE [LARGE SCALE GENOMIC DNA]</scope>
    <source>
        <strain evidence="2">CCUG 56608</strain>
    </source>
</reference>
<dbReference type="Gene3D" id="1.10.3540.10">
    <property type="entry name" value="uncharacterized protein from magnetospirillum magneticum domain"/>
    <property type="match status" value="1"/>
</dbReference>
<dbReference type="EMBL" id="JBHTKK010000033">
    <property type="protein sequence ID" value="MFD1067996.1"/>
    <property type="molecule type" value="Genomic_DNA"/>
</dbReference>
<dbReference type="Proteomes" id="UP001597041">
    <property type="component" value="Unassembled WGS sequence"/>
</dbReference>
<dbReference type="RefSeq" id="WP_379594170.1">
    <property type="nucleotide sequence ID" value="NZ_JBHTKK010000033.1"/>
</dbReference>
<protein>
    <submittedName>
        <fullName evidence="1">DUF1819 family protein</fullName>
    </submittedName>
</protein>
<sequence>MNTLPYRSTIKSKPFLYNETYKVAELYATGFSEEVIKKEVIHQNLFQVKTEQRKREITTTVLKRLKTLDTFLINKIVTTDIHTSKLITLYAILKTDRLFFEFMHEIFREKLTVHEPVLEDRDFNAFFEAKRQQSEVVANWKEYTFYKLKQVYLRILTDAGLLNNSSEREIQIPLLHPDVLDYMRNAEDTRYIDAIIGKGAR</sequence>
<evidence type="ECO:0000313" key="1">
    <source>
        <dbReference type="EMBL" id="MFD1067996.1"/>
    </source>
</evidence>